<dbReference type="EMBL" id="AZFE01000003">
    <property type="protein sequence ID" value="KRL57888.1"/>
    <property type="molecule type" value="Genomic_DNA"/>
</dbReference>
<evidence type="ECO:0000313" key="3">
    <source>
        <dbReference type="Proteomes" id="UP000051697"/>
    </source>
</evidence>
<dbReference type="AlphaFoldDB" id="A0A0R1RL30"/>
<proteinExistence type="predicted"/>
<evidence type="ECO:0000259" key="1">
    <source>
        <dbReference type="Pfam" id="PF08818"/>
    </source>
</evidence>
<name>A0A0R1RL30_9LACO</name>
<accession>A0A0R1RL30</accession>
<reference evidence="2 3" key="1">
    <citation type="journal article" date="2015" name="Genome Announc.">
        <title>Expanding the biotechnology potential of lactobacilli through comparative genomics of 213 strains and associated genera.</title>
        <authorList>
            <person name="Sun Z."/>
            <person name="Harris H.M."/>
            <person name="McCann A."/>
            <person name="Guo C."/>
            <person name="Argimon S."/>
            <person name="Zhang W."/>
            <person name="Yang X."/>
            <person name="Jeffery I.B."/>
            <person name="Cooney J.C."/>
            <person name="Kagawa T.F."/>
            <person name="Liu W."/>
            <person name="Song Y."/>
            <person name="Salvetti E."/>
            <person name="Wrobel A."/>
            <person name="Rasinkangas P."/>
            <person name="Parkhill J."/>
            <person name="Rea M.C."/>
            <person name="O'Sullivan O."/>
            <person name="Ritari J."/>
            <person name="Douillard F.P."/>
            <person name="Paul Ross R."/>
            <person name="Yang R."/>
            <person name="Briner A.E."/>
            <person name="Felis G.E."/>
            <person name="de Vos W.M."/>
            <person name="Barrangou R."/>
            <person name="Klaenhammer T.R."/>
            <person name="Caufield P.W."/>
            <person name="Cui Y."/>
            <person name="Zhang H."/>
            <person name="O'Toole P.W."/>
        </authorList>
    </citation>
    <scope>NUCLEOTIDE SEQUENCE [LARGE SCALE GENOMIC DNA]</scope>
    <source>
        <strain evidence="2 3">DSM 15707</strain>
    </source>
</reference>
<dbReference type="InterPro" id="IPR014922">
    <property type="entry name" value="YdhG-like"/>
</dbReference>
<keyword evidence="3" id="KW-1185">Reference proteome</keyword>
<dbReference type="SUPFAM" id="SSF159888">
    <property type="entry name" value="YdhG-like"/>
    <property type="match status" value="1"/>
</dbReference>
<dbReference type="STRING" id="1423778.FC70_GL000361"/>
<comment type="caution">
    <text evidence="2">The sequence shown here is derived from an EMBL/GenBank/DDBJ whole genome shotgun (WGS) entry which is preliminary data.</text>
</comment>
<dbReference type="Gene3D" id="3.90.1150.200">
    <property type="match status" value="1"/>
</dbReference>
<protein>
    <recommendedName>
        <fullName evidence="1">YdhG-like domain-containing protein</fullName>
    </recommendedName>
</protein>
<gene>
    <name evidence="2" type="ORF">FC70_GL000361</name>
</gene>
<sequence length="139" mass="16376">MVSFNQVVSNQLDWEENMKFYDEYLSKIDDQDHRIILETVLNWVSDNYPNLGGKIAWNQPMFTDHGTFIIAFSIAKNNFAFTPEAFTLAKFKSEIEKADYSFTDNIIRIPYNAKIDFELIGNMIDFNIQDKQGYTKFFR</sequence>
<feature type="domain" description="YdhG-like" evidence="1">
    <location>
        <begin position="34"/>
        <end position="128"/>
    </location>
</feature>
<organism evidence="2 3">
    <name type="scientific">Paucilactobacillus oligofermentans DSM 15707 = LMG 22743</name>
    <dbReference type="NCBI Taxonomy" id="1423778"/>
    <lineage>
        <taxon>Bacteria</taxon>
        <taxon>Bacillati</taxon>
        <taxon>Bacillota</taxon>
        <taxon>Bacilli</taxon>
        <taxon>Lactobacillales</taxon>
        <taxon>Lactobacillaceae</taxon>
        <taxon>Paucilactobacillus</taxon>
    </lineage>
</organism>
<evidence type="ECO:0000313" key="2">
    <source>
        <dbReference type="EMBL" id="KRL57888.1"/>
    </source>
</evidence>
<dbReference type="PATRIC" id="fig|1423778.4.peg.380"/>
<dbReference type="Proteomes" id="UP000051697">
    <property type="component" value="Unassembled WGS sequence"/>
</dbReference>
<dbReference type="Pfam" id="PF08818">
    <property type="entry name" value="DUF1801"/>
    <property type="match status" value="1"/>
</dbReference>